<dbReference type="PROSITE" id="PS50943">
    <property type="entry name" value="HTH_CROC1"/>
    <property type="match status" value="1"/>
</dbReference>
<name>A0A1I2R8R7_9LACO</name>
<dbReference type="InterPro" id="IPR010982">
    <property type="entry name" value="Lambda_DNA-bd_dom_sf"/>
</dbReference>
<accession>A0A1I2R8R7</accession>
<protein>
    <recommendedName>
        <fullName evidence="1">HTH cro/C1-type domain-containing protein</fullName>
    </recommendedName>
</protein>
<sequence length="104" mass="11865">MKIYDRIRLLASEKNISIRELEIKLGFSNGLLRSWDKSTNTASLEKVADYFDVSIDYLLGRTSKQELPKELELSANAPFLWEGMPFSDADQELLKNIAARLANK</sequence>
<dbReference type="GO" id="GO:0003677">
    <property type="term" value="F:DNA binding"/>
    <property type="evidence" value="ECO:0007669"/>
    <property type="project" value="InterPro"/>
</dbReference>
<evidence type="ECO:0000259" key="1">
    <source>
        <dbReference type="PROSITE" id="PS50943"/>
    </source>
</evidence>
<dbReference type="Gene3D" id="1.10.260.40">
    <property type="entry name" value="lambda repressor-like DNA-binding domains"/>
    <property type="match status" value="1"/>
</dbReference>
<dbReference type="SUPFAM" id="SSF47413">
    <property type="entry name" value="lambda repressor-like DNA-binding domains"/>
    <property type="match status" value="1"/>
</dbReference>
<dbReference type="AlphaFoldDB" id="A0A1I2R8R7"/>
<dbReference type="SMART" id="SM00530">
    <property type="entry name" value="HTH_XRE"/>
    <property type="match status" value="1"/>
</dbReference>
<proteinExistence type="predicted"/>
<evidence type="ECO:0000313" key="2">
    <source>
        <dbReference type="EMBL" id="SFG36850.1"/>
    </source>
</evidence>
<feature type="domain" description="HTH cro/C1-type" evidence="1">
    <location>
        <begin position="7"/>
        <end position="58"/>
    </location>
</feature>
<dbReference type="RefSeq" id="WP_046922596.1">
    <property type="nucleotide sequence ID" value="NZ_AYYL01000064.1"/>
</dbReference>
<dbReference type="InterPro" id="IPR001387">
    <property type="entry name" value="Cro/C1-type_HTH"/>
</dbReference>
<evidence type="ECO:0000313" key="3">
    <source>
        <dbReference type="Proteomes" id="UP000182635"/>
    </source>
</evidence>
<dbReference type="CDD" id="cd00093">
    <property type="entry name" value="HTH_XRE"/>
    <property type="match status" value="1"/>
</dbReference>
<dbReference type="EMBL" id="FOPI01000015">
    <property type="protein sequence ID" value="SFG36850.1"/>
    <property type="molecule type" value="Genomic_DNA"/>
</dbReference>
<organism evidence="2 3">
    <name type="scientific">Ligilactobacillus ruminis DSM 20403 = NBRC 102161</name>
    <dbReference type="NCBI Taxonomy" id="1423798"/>
    <lineage>
        <taxon>Bacteria</taxon>
        <taxon>Bacillati</taxon>
        <taxon>Bacillota</taxon>
        <taxon>Bacilli</taxon>
        <taxon>Lactobacillales</taxon>
        <taxon>Lactobacillaceae</taxon>
        <taxon>Ligilactobacillus</taxon>
    </lineage>
</organism>
<gene>
    <name evidence="2" type="ORF">SAMN02910432_01079</name>
</gene>
<dbReference type="Proteomes" id="UP000182635">
    <property type="component" value="Unassembled WGS sequence"/>
</dbReference>
<dbReference type="OrthoDB" id="2322226at2"/>
<reference evidence="3" key="1">
    <citation type="submission" date="2016-10" db="EMBL/GenBank/DDBJ databases">
        <authorList>
            <person name="Varghese N."/>
            <person name="Submissions S."/>
        </authorList>
    </citation>
    <scope>NUCLEOTIDE SEQUENCE [LARGE SCALE GENOMIC DNA]</scope>
    <source>
        <strain evidence="3">DSM 20403</strain>
    </source>
</reference>